<keyword evidence="3" id="KW-1185">Reference proteome</keyword>
<dbReference type="Proteomes" id="UP000298663">
    <property type="component" value="Chromosome X"/>
</dbReference>
<protein>
    <recommendedName>
        <fullName evidence="4">Single domain-containing protein</fullName>
    </recommendedName>
</protein>
<evidence type="ECO:0000313" key="3">
    <source>
        <dbReference type="Proteomes" id="UP000298663"/>
    </source>
</evidence>
<sequence length="110" mass="11846">MASSSIHLALACLVCFTVFGAAWIPEGGYILKTTLECRLRNGTLGLCKGSDEAFPACSKFVFAGQVFTDCILVPKQYAAQCGRRDRCDAAPGEVAPYCCCLLDKCNIDHD</sequence>
<evidence type="ECO:0000313" key="2">
    <source>
        <dbReference type="EMBL" id="TMS33777.1"/>
    </source>
</evidence>
<feature type="signal peptide" evidence="1">
    <location>
        <begin position="1"/>
        <end position="22"/>
    </location>
</feature>
<proteinExistence type="predicted"/>
<dbReference type="EMBL" id="AZBU02000001">
    <property type="protein sequence ID" value="TMS33777.1"/>
    <property type="molecule type" value="Genomic_DNA"/>
</dbReference>
<reference evidence="2 3" key="2">
    <citation type="journal article" date="2019" name="G3 (Bethesda)">
        <title>Hybrid Assembly of the Genome of the Entomopathogenic Nematode Steinernema carpocapsae Identifies the X-Chromosome.</title>
        <authorList>
            <person name="Serra L."/>
            <person name="Macchietto M."/>
            <person name="Macias-Munoz A."/>
            <person name="McGill C.J."/>
            <person name="Rodriguez I.M."/>
            <person name="Rodriguez B."/>
            <person name="Murad R."/>
            <person name="Mortazavi A."/>
        </authorList>
    </citation>
    <scope>NUCLEOTIDE SEQUENCE [LARGE SCALE GENOMIC DNA]</scope>
    <source>
        <strain evidence="2 3">ALL</strain>
    </source>
</reference>
<dbReference type="EMBL" id="CM016762">
    <property type="protein sequence ID" value="TMS33777.1"/>
    <property type="molecule type" value="Genomic_DNA"/>
</dbReference>
<evidence type="ECO:0000256" key="1">
    <source>
        <dbReference type="SAM" id="SignalP"/>
    </source>
</evidence>
<accession>A0A4U8UNX5</accession>
<organism evidence="2 3">
    <name type="scientific">Steinernema carpocapsae</name>
    <name type="common">Entomopathogenic nematode</name>
    <dbReference type="NCBI Taxonomy" id="34508"/>
    <lineage>
        <taxon>Eukaryota</taxon>
        <taxon>Metazoa</taxon>
        <taxon>Ecdysozoa</taxon>
        <taxon>Nematoda</taxon>
        <taxon>Chromadorea</taxon>
        <taxon>Rhabditida</taxon>
        <taxon>Tylenchina</taxon>
        <taxon>Panagrolaimomorpha</taxon>
        <taxon>Strongyloidoidea</taxon>
        <taxon>Steinernematidae</taxon>
        <taxon>Steinernema</taxon>
    </lineage>
</organism>
<dbReference type="AlphaFoldDB" id="A0A4U8UNX5"/>
<reference evidence="2 3" key="1">
    <citation type="journal article" date="2015" name="Genome Biol.">
        <title>Comparative genomics of Steinernema reveals deeply conserved gene regulatory networks.</title>
        <authorList>
            <person name="Dillman A.R."/>
            <person name="Macchietto M."/>
            <person name="Porter C.F."/>
            <person name="Rogers A."/>
            <person name="Williams B."/>
            <person name="Antoshechkin I."/>
            <person name="Lee M.M."/>
            <person name="Goodwin Z."/>
            <person name="Lu X."/>
            <person name="Lewis E.E."/>
            <person name="Goodrich-Blair H."/>
            <person name="Stock S.P."/>
            <person name="Adams B.J."/>
            <person name="Sternberg P.W."/>
            <person name="Mortazavi A."/>
        </authorList>
    </citation>
    <scope>NUCLEOTIDE SEQUENCE [LARGE SCALE GENOMIC DNA]</scope>
    <source>
        <strain evidence="2 3">ALL</strain>
    </source>
</reference>
<name>A0A4U8UNX5_STECR</name>
<keyword evidence="1" id="KW-0732">Signal</keyword>
<feature type="chain" id="PRO_5020767428" description="Single domain-containing protein" evidence="1">
    <location>
        <begin position="23"/>
        <end position="110"/>
    </location>
</feature>
<evidence type="ECO:0008006" key="4">
    <source>
        <dbReference type="Google" id="ProtNLM"/>
    </source>
</evidence>
<gene>
    <name evidence="2" type="ORF">L596_001474</name>
</gene>
<comment type="caution">
    <text evidence="2">The sequence shown here is derived from an EMBL/GenBank/DDBJ whole genome shotgun (WGS) entry which is preliminary data.</text>
</comment>